<dbReference type="SUPFAM" id="SSF74650">
    <property type="entry name" value="Galactose mutarotase-like"/>
    <property type="match status" value="1"/>
</dbReference>
<dbReference type="Pfam" id="PF07748">
    <property type="entry name" value="Glyco_hydro_38C"/>
    <property type="match status" value="1"/>
</dbReference>
<dbReference type="InterPro" id="IPR050843">
    <property type="entry name" value="Glycosyl_Hydrlase_38"/>
</dbReference>
<dbReference type="Gene3D" id="2.70.98.30">
    <property type="entry name" value="Golgi alpha-mannosidase II, domain 4"/>
    <property type="match status" value="2"/>
</dbReference>
<dbReference type="EMBL" id="CAWUPB010001009">
    <property type="protein sequence ID" value="CAK7336823.1"/>
    <property type="molecule type" value="Genomic_DNA"/>
</dbReference>
<dbReference type="InterPro" id="IPR011682">
    <property type="entry name" value="Glyco_hydro_38_C"/>
</dbReference>
<gene>
    <name evidence="2" type="ORF">DCAF_LOCUS11845</name>
</gene>
<dbReference type="FunFam" id="2.60.40.1360:FF:000001">
    <property type="entry name" value="Alpha-mannosidase"/>
    <property type="match status" value="1"/>
</dbReference>
<protein>
    <recommendedName>
        <fullName evidence="1">Glycosyl hydrolase family 38 C-terminal domain-containing protein</fullName>
    </recommendedName>
</protein>
<comment type="caution">
    <text evidence="2">The sequence shown here is derived from an EMBL/GenBank/DDBJ whole genome shotgun (WGS) entry which is preliminary data.</text>
</comment>
<dbReference type="Gene3D" id="3.40.50.12550">
    <property type="entry name" value="Ubiquitin-activating enzyme E1, inactive adenylation domain, subdomain 2"/>
    <property type="match status" value="1"/>
</dbReference>
<organism evidence="2 3">
    <name type="scientific">Dovyalis caffra</name>
    <dbReference type="NCBI Taxonomy" id="77055"/>
    <lineage>
        <taxon>Eukaryota</taxon>
        <taxon>Viridiplantae</taxon>
        <taxon>Streptophyta</taxon>
        <taxon>Embryophyta</taxon>
        <taxon>Tracheophyta</taxon>
        <taxon>Spermatophyta</taxon>
        <taxon>Magnoliopsida</taxon>
        <taxon>eudicotyledons</taxon>
        <taxon>Gunneridae</taxon>
        <taxon>Pentapetalae</taxon>
        <taxon>rosids</taxon>
        <taxon>fabids</taxon>
        <taxon>Malpighiales</taxon>
        <taxon>Salicaceae</taxon>
        <taxon>Flacourtieae</taxon>
        <taxon>Dovyalis</taxon>
    </lineage>
</organism>
<reference evidence="2 3" key="1">
    <citation type="submission" date="2024-01" db="EMBL/GenBank/DDBJ databases">
        <authorList>
            <person name="Waweru B."/>
        </authorList>
    </citation>
    <scope>NUCLEOTIDE SEQUENCE [LARGE SCALE GENOMIC DNA]</scope>
</reference>
<dbReference type="GO" id="GO:0006013">
    <property type="term" value="P:mannose metabolic process"/>
    <property type="evidence" value="ECO:0007669"/>
    <property type="project" value="InterPro"/>
</dbReference>
<evidence type="ECO:0000313" key="2">
    <source>
        <dbReference type="EMBL" id="CAK7336823.1"/>
    </source>
</evidence>
<sequence>MDMHVFFTRFAIAAVISEKQTIYPSERNQNETIEIGPGNLKLIYSGSEGKLAHYVNGRSSASGAYIFHPNGTYFLKSEAQITRVYKENGHVEVEFIVGPIPVDDGIGKDIVTKLNLGIYLEDNNSELSILVDRAMGGTSIADGQLELMLHRRLLHDDSRGVAEALNETTCALDECTGLTILGKYYLRIDPLGEGGKWRRSYSQEIYSPFVLAFEELQDGEAWTNSHVATFSGMDPSYVLPDNVAILTLQPRSLNFHFKCKIGEDKDLSVMASVELIKVFQAKKINKIAETSLSSNQERAKMEKKRVVWEVEGSSAQEPKVVRGGPVDPTTLVIELAPMEISTFIVEFDSNWSTSWSEVRVEGKEKVKFIEDEEEGKEKEESEEVPRKKLDVTLDEVVLWEKHRKMRKKNKVSKSHGLGSEENNQVMLIKIIRSKVWELPWKKDAIKSEGKWETIQRLFVSNVLAFGMQGLSVEIVKNLVLVVSLWLKWVTSLFVGLKEDAKKLVSLVGPINENSGDVRVEDINPKLLWHFPFSAKAILNSMDVMIDGIMGQEVVKACSIFGSKI</sequence>
<evidence type="ECO:0000313" key="3">
    <source>
        <dbReference type="Proteomes" id="UP001314170"/>
    </source>
</evidence>
<dbReference type="Gene3D" id="2.60.40.1360">
    <property type="match status" value="1"/>
</dbReference>
<dbReference type="InterPro" id="IPR011013">
    <property type="entry name" value="Gal_mutarotase_sf_dom"/>
</dbReference>
<dbReference type="GO" id="GO:0004559">
    <property type="term" value="F:alpha-mannosidase activity"/>
    <property type="evidence" value="ECO:0007669"/>
    <property type="project" value="InterPro"/>
</dbReference>
<name>A0AAV1RN65_9ROSI</name>
<dbReference type="Proteomes" id="UP001314170">
    <property type="component" value="Unassembled WGS sequence"/>
</dbReference>
<proteinExistence type="predicted"/>
<dbReference type="PANTHER" id="PTHR11607:SF3">
    <property type="entry name" value="LYSOSOMAL ALPHA-MANNOSIDASE"/>
    <property type="match status" value="1"/>
</dbReference>
<evidence type="ECO:0000259" key="1">
    <source>
        <dbReference type="Pfam" id="PF07748"/>
    </source>
</evidence>
<accession>A0AAV1RN65</accession>
<dbReference type="PANTHER" id="PTHR11607">
    <property type="entry name" value="ALPHA-MANNOSIDASE"/>
    <property type="match status" value="1"/>
</dbReference>
<keyword evidence="3" id="KW-1185">Reference proteome</keyword>
<dbReference type="AlphaFoldDB" id="A0AAV1RN65"/>
<feature type="domain" description="Glycosyl hydrolase family 38 C-terminal" evidence="1">
    <location>
        <begin position="115"/>
        <end position="159"/>
    </location>
</feature>
<dbReference type="GO" id="GO:0030246">
    <property type="term" value="F:carbohydrate binding"/>
    <property type="evidence" value="ECO:0007669"/>
    <property type="project" value="InterPro"/>
</dbReference>